<evidence type="ECO:0000313" key="2">
    <source>
        <dbReference type="EMBL" id="GBR77357.1"/>
    </source>
</evidence>
<name>A0A388TJ69_9BACT</name>
<dbReference type="AlphaFoldDB" id="A0A388TJ69"/>
<proteinExistence type="predicted"/>
<keyword evidence="3" id="KW-1185">Reference proteome</keyword>
<reference evidence="2 3" key="1">
    <citation type="journal article" date="2019" name="ISME J.">
        <title>Genome analyses of uncultured TG2/ZB3 bacteria in 'Margulisbacteria' specifically attached to ectosymbiotic spirochetes of protists in the termite gut.</title>
        <authorList>
            <person name="Utami Y.D."/>
            <person name="Kuwahara H."/>
            <person name="Igai K."/>
            <person name="Murakami T."/>
            <person name="Sugaya K."/>
            <person name="Morikawa T."/>
            <person name="Nagura Y."/>
            <person name="Yuki M."/>
            <person name="Deevong P."/>
            <person name="Inoue T."/>
            <person name="Kihara K."/>
            <person name="Lo N."/>
            <person name="Yamada A."/>
            <person name="Ohkuma M."/>
            <person name="Hongoh Y."/>
        </authorList>
    </citation>
    <scope>NUCLEOTIDE SEQUENCE [LARGE SCALE GENOMIC DNA]</scope>
    <source>
        <strain evidence="2">RsDinE6-01</strain>
    </source>
</reference>
<feature type="transmembrane region" description="Helical" evidence="1">
    <location>
        <begin position="41"/>
        <end position="57"/>
    </location>
</feature>
<sequence>MFCAKCGGEIVNDAVVCIHCGRAVDAQYFQSIVNKGNRKRFILALLGGCLGWFSYPLDLYKGFAKFFDK</sequence>
<accession>A0A388TJ69</accession>
<gene>
    <name evidence="2" type="primary">hydA</name>
    <name evidence="2" type="ORF">RDn1_016</name>
</gene>
<keyword evidence="1" id="KW-1133">Transmembrane helix</keyword>
<evidence type="ECO:0000313" key="3">
    <source>
        <dbReference type="Proteomes" id="UP000282196"/>
    </source>
</evidence>
<comment type="caution">
    <text evidence="2">The sequence shown here is derived from an EMBL/GenBank/DDBJ whole genome shotgun (WGS) entry which is preliminary data.</text>
</comment>
<dbReference type="Proteomes" id="UP000282196">
    <property type="component" value="Unassembled WGS sequence"/>
</dbReference>
<dbReference type="EMBL" id="BGZP01000001">
    <property type="protein sequence ID" value="GBR77357.1"/>
    <property type="molecule type" value="Genomic_DNA"/>
</dbReference>
<keyword evidence="1" id="KW-0812">Transmembrane</keyword>
<organism evidence="2 3">
    <name type="scientific">Candidatus Termititenax dinenymphae</name>
    <dbReference type="NCBI Taxonomy" id="2218523"/>
    <lineage>
        <taxon>Bacteria</taxon>
        <taxon>Bacillati</taxon>
        <taxon>Candidatus Margulisiibacteriota</taxon>
        <taxon>Candidatus Termititenacia</taxon>
        <taxon>Candidatus Termititenacales</taxon>
        <taxon>Candidatus Termititenacaceae</taxon>
        <taxon>Candidatus Termititenax</taxon>
    </lineage>
</organism>
<keyword evidence="1" id="KW-0472">Membrane</keyword>
<evidence type="ECO:0000256" key="1">
    <source>
        <dbReference type="SAM" id="Phobius"/>
    </source>
</evidence>
<protein>
    <submittedName>
        <fullName evidence="2">Periplasmic Fe-hydrogenase</fullName>
    </submittedName>
</protein>